<dbReference type="PROSITE" id="PS50086">
    <property type="entry name" value="TBC_RABGAP"/>
    <property type="match status" value="1"/>
</dbReference>
<comment type="caution">
    <text evidence="3">The sequence shown here is derived from an EMBL/GenBank/DDBJ whole genome shotgun (WGS) entry which is preliminary data.</text>
</comment>
<dbReference type="Gene3D" id="1.10.10.750">
    <property type="entry name" value="Ypt/Rab-GAP domain of gyp1p, domain 1"/>
    <property type="match status" value="1"/>
</dbReference>
<dbReference type="GO" id="GO:0005096">
    <property type="term" value="F:GTPase activator activity"/>
    <property type="evidence" value="ECO:0007669"/>
    <property type="project" value="TreeGrafter"/>
</dbReference>
<dbReference type="Gene3D" id="1.10.8.270">
    <property type="entry name" value="putative rabgap domain of human tbc1 domain family member 14 like domains"/>
    <property type="match status" value="1"/>
</dbReference>
<evidence type="ECO:0000259" key="2">
    <source>
        <dbReference type="PROSITE" id="PS50086"/>
    </source>
</evidence>
<dbReference type="InterPro" id="IPR050302">
    <property type="entry name" value="Rab_GAP_TBC_domain"/>
</dbReference>
<dbReference type="OrthoDB" id="294251at2759"/>
<dbReference type="PANTHER" id="PTHR47219:SF9">
    <property type="entry name" value="GTPASE ACTIVATING PROTEIN AND CENTROSOME-ASSOCIATED, ISOFORM B"/>
    <property type="match status" value="1"/>
</dbReference>
<feature type="compositionally biased region" description="Basic residues" evidence="1">
    <location>
        <begin position="458"/>
        <end position="475"/>
    </location>
</feature>
<dbReference type="Gene3D" id="1.10.472.80">
    <property type="entry name" value="Ypt/Rab-GAP domain of gyp1p, domain 3"/>
    <property type="match status" value="1"/>
</dbReference>
<evidence type="ECO:0000313" key="4">
    <source>
        <dbReference type="Proteomes" id="UP000749559"/>
    </source>
</evidence>
<keyword evidence="4" id="KW-1185">Reference proteome</keyword>
<dbReference type="FunFam" id="1.10.8.270:FF:000016">
    <property type="entry name" value="TBC1 domain family member 2A"/>
    <property type="match status" value="1"/>
</dbReference>
<feature type="domain" description="Rab-GAP TBC" evidence="2">
    <location>
        <begin position="83"/>
        <end position="313"/>
    </location>
</feature>
<feature type="region of interest" description="Disordered" evidence="1">
    <location>
        <begin position="386"/>
        <end position="423"/>
    </location>
</feature>
<dbReference type="PANTHER" id="PTHR47219">
    <property type="entry name" value="RAB GTPASE-ACTIVATING PROTEIN 1-LIKE"/>
    <property type="match status" value="1"/>
</dbReference>
<sequence length="599" mass="68533">MPKEDKVNVDAEGRVQCFDEFGFAIFEKDFEPENPRCHDYSYSISINHEHSAKEVGAWKRLLTNWDTLDQRFHTKLQRLMRNGVPKHFRCTLWKNLLGSESLEKSSHFSYKANLVAIREQMVDLGISEYGAEGNALQALSEALKTNNELKHSGHVDVNHIRQILLDLDRTYPTHNLYMGNGGPAREGKASLFRVLSLYARYNPTIGYCQGMSYIAGMLLMHMEEKDAFWCFAALIERQKYLQGYFDDKLSRIQRHAAVFEKLMKQRFPQLSEHIENHGLQPLMFVTPWFMCLFTNLTCWDTVLAIWDLILVDGVTTIFQVGLAIMKVAESRLLATDSLIKLLPQMLHLSNEIVQYDTLLPAIWETHIEKWEIHSLQAVIQEEKQLKERQSMKRRHKTDQEYSSPVVAKRAKHNSESVPTRNGSVLSKLTNMFVSTNETAETGGSTDQSKSLAHMRVAYHRHRNSPRKNITRRRSPRSLGAGSALRSPGLAKQLESNRKNVSPCEVANENSFQGDLSFSFATPVRRSPRIARLHGLLRDINTPSEKRLVSSKASVQHSFKMFHTPTPLRKSQRSPVQSNSTASPSFASPELELRPMQKLQ</sequence>
<dbReference type="InterPro" id="IPR035969">
    <property type="entry name" value="Rab-GAP_TBC_sf"/>
</dbReference>
<name>A0A8S4NXV9_OWEFU</name>
<dbReference type="InterPro" id="IPR000195">
    <property type="entry name" value="Rab-GAP-TBC_dom"/>
</dbReference>
<accession>A0A8S4NXV9</accession>
<feature type="region of interest" description="Disordered" evidence="1">
    <location>
        <begin position="562"/>
        <end position="599"/>
    </location>
</feature>
<feature type="compositionally biased region" description="Polar residues" evidence="1">
    <location>
        <begin position="572"/>
        <end position="585"/>
    </location>
</feature>
<evidence type="ECO:0000256" key="1">
    <source>
        <dbReference type="SAM" id="MobiDB-lite"/>
    </source>
</evidence>
<dbReference type="SMART" id="SM00164">
    <property type="entry name" value="TBC"/>
    <property type="match status" value="1"/>
</dbReference>
<proteinExistence type="predicted"/>
<dbReference type="FunFam" id="1.10.472.80:FF:000008">
    <property type="entry name" value="TBC1 domain family member 10A"/>
    <property type="match status" value="1"/>
</dbReference>
<dbReference type="AlphaFoldDB" id="A0A8S4NXV9"/>
<feature type="region of interest" description="Disordered" evidence="1">
    <location>
        <begin position="458"/>
        <end position="501"/>
    </location>
</feature>
<feature type="compositionally biased region" description="Basic and acidic residues" evidence="1">
    <location>
        <begin position="590"/>
        <end position="599"/>
    </location>
</feature>
<evidence type="ECO:0000313" key="3">
    <source>
        <dbReference type="EMBL" id="CAH1786630.1"/>
    </source>
</evidence>
<gene>
    <name evidence="3" type="ORF">OFUS_LOCUS12486</name>
</gene>
<protein>
    <recommendedName>
        <fullName evidence="2">Rab-GAP TBC domain-containing protein</fullName>
    </recommendedName>
</protein>
<organism evidence="3 4">
    <name type="scientific">Owenia fusiformis</name>
    <name type="common">Polychaete worm</name>
    <dbReference type="NCBI Taxonomy" id="6347"/>
    <lineage>
        <taxon>Eukaryota</taxon>
        <taxon>Metazoa</taxon>
        <taxon>Spiralia</taxon>
        <taxon>Lophotrochozoa</taxon>
        <taxon>Annelida</taxon>
        <taxon>Polychaeta</taxon>
        <taxon>Sedentaria</taxon>
        <taxon>Canalipalpata</taxon>
        <taxon>Sabellida</taxon>
        <taxon>Oweniida</taxon>
        <taxon>Oweniidae</taxon>
        <taxon>Owenia</taxon>
    </lineage>
</organism>
<dbReference type="Proteomes" id="UP000749559">
    <property type="component" value="Unassembled WGS sequence"/>
</dbReference>
<reference evidence="3" key="1">
    <citation type="submission" date="2022-03" db="EMBL/GenBank/DDBJ databases">
        <authorList>
            <person name="Martin C."/>
        </authorList>
    </citation>
    <scope>NUCLEOTIDE SEQUENCE</scope>
</reference>
<dbReference type="Pfam" id="PF00566">
    <property type="entry name" value="RabGAP-TBC"/>
    <property type="match status" value="1"/>
</dbReference>
<dbReference type="SUPFAM" id="SSF47923">
    <property type="entry name" value="Ypt/Rab-GAP domain of gyp1p"/>
    <property type="match status" value="2"/>
</dbReference>
<dbReference type="GO" id="GO:0031267">
    <property type="term" value="F:small GTPase binding"/>
    <property type="evidence" value="ECO:0007669"/>
    <property type="project" value="TreeGrafter"/>
</dbReference>
<dbReference type="EMBL" id="CAIIXF020000006">
    <property type="protein sequence ID" value="CAH1786630.1"/>
    <property type="molecule type" value="Genomic_DNA"/>
</dbReference>